<dbReference type="GO" id="GO:0052906">
    <property type="term" value="F:tRNA (guanine(37)-N1)-methyltransferase activity"/>
    <property type="evidence" value="ECO:0007669"/>
    <property type="project" value="UniProtKB-UniRule"/>
</dbReference>
<dbReference type="InterPro" id="IPR016009">
    <property type="entry name" value="tRNA_MeTrfase_TRMD/TRM10"/>
</dbReference>
<evidence type="ECO:0000256" key="18">
    <source>
        <dbReference type="SAM" id="MobiDB-lite"/>
    </source>
</evidence>
<evidence type="ECO:0000256" key="2">
    <source>
        <dbReference type="ARBA" id="ARBA00004496"/>
    </source>
</evidence>
<reference evidence="20 21" key="1">
    <citation type="journal article" date="2014" name="Antonie Van Leeuwenhoek">
        <title>Hyphomonas beringensis sp. nov. and Hyphomonas chukchiensis sp. nov., isolated from surface seawater of the Bering Sea and Chukchi Sea.</title>
        <authorList>
            <person name="Li C."/>
            <person name="Lai Q."/>
            <person name="Li G."/>
            <person name="Dong C."/>
            <person name="Wang J."/>
            <person name="Liao Y."/>
            <person name="Shao Z."/>
        </authorList>
    </citation>
    <scope>NUCLEOTIDE SEQUENCE [LARGE SCALE GENOMIC DNA]</scope>
    <source>
        <strain evidence="20 21">BH-BN04-4</strain>
    </source>
</reference>
<dbReference type="PIRSF" id="PIRSF000386">
    <property type="entry name" value="tRNA_mtase"/>
    <property type="match status" value="1"/>
</dbReference>
<feature type="binding site" evidence="15 16">
    <location>
        <position position="114"/>
    </location>
    <ligand>
        <name>S-adenosyl-L-methionine</name>
        <dbReference type="ChEBI" id="CHEBI:59789"/>
    </ligand>
</feature>
<dbReference type="PANTHER" id="PTHR46417">
    <property type="entry name" value="TRNA (GUANINE-N(1)-)-METHYLTRANSFERASE"/>
    <property type="match status" value="1"/>
</dbReference>
<dbReference type="GO" id="GO:0005829">
    <property type="term" value="C:cytosol"/>
    <property type="evidence" value="ECO:0007669"/>
    <property type="project" value="TreeGrafter"/>
</dbReference>
<evidence type="ECO:0000256" key="14">
    <source>
        <dbReference type="ARBA" id="ARBA00047783"/>
    </source>
</evidence>
<evidence type="ECO:0000256" key="15">
    <source>
        <dbReference type="HAMAP-Rule" id="MF_00605"/>
    </source>
</evidence>
<dbReference type="InterPro" id="IPR002649">
    <property type="entry name" value="tRNA_m1G_MeTrfase_TrmD"/>
</dbReference>
<comment type="similarity">
    <text evidence="3 15 17">Belongs to the RNA methyltransferase TrmD family.</text>
</comment>
<keyword evidence="11 15" id="KW-0819">tRNA processing</keyword>
<dbReference type="Gene3D" id="1.10.1270.20">
    <property type="entry name" value="tRNA(m1g37)methyltransferase, domain 2"/>
    <property type="match status" value="1"/>
</dbReference>
<dbReference type="NCBIfam" id="TIGR00088">
    <property type="entry name" value="trmD"/>
    <property type="match status" value="1"/>
</dbReference>
<evidence type="ECO:0000256" key="10">
    <source>
        <dbReference type="ARBA" id="ARBA00022691"/>
    </source>
</evidence>
<gene>
    <name evidence="15" type="primary">trmD</name>
    <name evidence="20" type="ORF">HY30_13410</name>
</gene>
<dbReference type="GO" id="GO:0002939">
    <property type="term" value="P:tRNA N1-guanine methylation"/>
    <property type="evidence" value="ECO:0007669"/>
    <property type="project" value="TreeGrafter"/>
</dbReference>
<evidence type="ECO:0000256" key="16">
    <source>
        <dbReference type="PIRSR" id="PIRSR000386-1"/>
    </source>
</evidence>
<evidence type="ECO:0000256" key="7">
    <source>
        <dbReference type="ARBA" id="ARBA00022490"/>
    </source>
</evidence>
<evidence type="ECO:0000256" key="12">
    <source>
        <dbReference type="ARBA" id="ARBA00029736"/>
    </source>
</evidence>
<keyword evidence="10 15" id="KW-0949">S-adenosyl-L-methionine</keyword>
<name>A0A062URH0_9PROT</name>
<comment type="caution">
    <text evidence="20">The sequence shown here is derived from an EMBL/GenBank/DDBJ whole genome shotgun (WGS) entry which is preliminary data.</text>
</comment>
<evidence type="ECO:0000256" key="4">
    <source>
        <dbReference type="ARBA" id="ARBA00011738"/>
    </source>
</evidence>
<comment type="subunit">
    <text evidence="4 15 17">Homodimer.</text>
</comment>
<feature type="domain" description="tRNA methyltransferase TRMD/TRM10-type" evidence="19">
    <location>
        <begin position="7"/>
        <end position="226"/>
    </location>
</feature>
<evidence type="ECO:0000256" key="5">
    <source>
        <dbReference type="ARBA" id="ARBA00012807"/>
    </source>
</evidence>
<dbReference type="EC" id="2.1.1.228" evidence="5 15"/>
<accession>A0A062URH0</accession>
<evidence type="ECO:0000256" key="17">
    <source>
        <dbReference type="RuleBase" id="RU003464"/>
    </source>
</evidence>
<dbReference type="Proteomes" id="UP000027190">
    <property type="component" value="Unassembled WGS sequence"/>
</dbReference>
<proteinExistence type="inferred from homology"/>
<dbReference type="InterPro" id="IPR023148">
    <property type="entry name" value="tRNA_m1G_MeTrfase_C_sf"/>
</dbReference>
<dbReference type="Pfam" id="PF01746">
    <property type="entry name" value="tRNA_m1G_MT"/>
    <property type="match status" value="1"/>
</dbReference>
<evidence type="ECO:0000313" key="21">
    <source>
        <dbReference type="Proteomes" id="UP000027190"/>
    </source>
</evidence>
<keyword evidence="7 15" id="KW-0963">Cytoplasm</keyword>
<dbReference type="STRING" id="1280947.HY30_13410"/>
<organism evidence="20 21">
    <name type="scientific">Hyphomonas chukchiensis</name>
    <dbReference type="NCBI Taxonomy" id="1280947"/>
    <lineage>
        <taxon>Bacteria</taxon>
        <taxon>Pseudomonadati</taxon>
        <taxon>Pseudomonadota</taxon>
        <taxon>Alphaproteobacteria</taxon>
        <taxon>Hyphomonadales</taxon>
        <taxon>Hyphomonadaceae</taxon>
        <taxon>Hyphomonas</taxon>
    </lineage>
</organism>
<sequence>MRGMFRATLITLVPEAFPGPLGVSILGRAEEKGLWALETIDLRGFGVGKHRNVDDTPAGGGAGMVIRPDVAAAAIDSVALEGRPLVYLSPRGKPFDQQKARDWAAGPGVVFFCGRFEGLDERVIEARGMEEVSLGDFVLAGGEVAAMAFIEATVRLLPGVAGNEASLTEESFEQGLLEHPHYTMPRAWEGRPTPEVLLSGDHKRIEEWRRNSAKALTKQRRPDLYAAYSKTPEFQPPENGDEHD</sequence>
<dbReference type="RefSeq" id="WP_051614861.1">
    <property type="nucleotide sequence ID" value="NZ_AWFG01000012.1"/>
</dbReference>
<evidence type="ECO:0000256" key="1">
    <source>
        <dbReference type="ARBA" id="ARBA00002634"/>
    </source>
</evidence>
<evidence type="ECO:0000256" key="3">
    <source>
        <dbReference type="ARBA" id="ARBA00007630"/>
    </source>
</evidence>
<comment type="subcellular location">
    <subcellularLocation>
        <location evidence="2 15 17">Cytoplasm</location>
    </subcellularLocation>
</comment>
<feature type="region of interest" description="Disordered" evidence="18">
    <location>
        <begin position="213"/>
        <end position="244"/>
    </location>
</feature>
<evidence type="ECO:0000313" key="20">
    <source>
        <dbReference type="EMBL" id="KCZ60023.1"/>
    </source>
</evidence>
<evidence type="ECO:0000256" key="13">
    <source>
        <dbReference type="ARBA" id="ARBA00033392"/>
    </source>
</evidence>
<comment type="catalytic activity">
    <reaction evidence="14 15 17">
        <text>guanosine(37) in tRNA + S-adenosyl-L-methionine = N(1)-methylguanosine(37) in tRNA + S-adenosyl-L-homocysteine + H(+)</text>
        <dbReference type="Rhea" id="RHEA:36899"/>
        <dbReference type="Rhea" id="RHEA-COMP:10145"/>
        <dbReference type="Rhea" id="RHEA-COMP:10147"/>
        <dbReference type="ChEBI" id="CHEBI:15378"/>
        <dbReference type="ChEBI" id="CHEBI:57856"/>
        <dbReference type="ChEBI" id="CHEBI:59789"/>
        <dbReference type="ChEBI" id="CHEBI:73542"/>
        <dbReference type="ChEBI" id="CHEBI:74269"/>
        <dbReference type="EC" id="2.1.1.228"/>
    </reaction>
</comment>
<evidence type="ECO:0000259" key="19">
    <source>
        <dbReference type="Pfam" id="PF01746"/>
    </source>
</evidence>
<evidence type="ECO:0000256" key="9">
    <source>
        <dbReference type="ARBA" id="ARBA00022679"/>
    </source>
</evidence>
<evidence type="ECO:0000256" key="6">
    <source>
        <dbReference type="ARBA" id="ARBA00014679"/>
    </source>
</evidence>
<evidence type="ECO:0000256" key="11">
    <source>
        <dbReference type="ARBA" id="ARBA00022694"/>
    </source>
</evidence>
<comment type="function">
    <text evidence="1 15 17">Specifically methylates guanosine-37 in various tRNAs.</text>
</comment>
<keyword evidence="21" id="KW-1185">Reference proteome</keyword>
<feature type="binding site" evidence="15 16">
    <location>
        <begin position="134"/>
        <end position="139"/>
    </location>
    <ligand>
        <name>S-adenosyl-L-methionine</name>
        <dbReference type="ChEBI" id="CHEBI:59789"/>
    </ligand>
</feature>
<dbReference type="EMBL" id="AWFG01000012">
    <property type="protein sequence ID" value="KCZ60023.1"/>
    <property type="molecule type" value="Genomic_DNA"/>
</dbReference>
<dbReference type="CDD" id="cd18080">
    <property type="entry name" value="TrmD-like"/>
    <property type="match status" value="1"/>
</dbReference>
<dbReference type="InterPro" id="IPR029026">
    <property type="entry name" value="tRNA_m1G_MTases_N"/>
</dbReference>
<dbReference type="SUPFAM" id="SSF75217">
    <property type="entry name" value="alpha/beta knot"/>
    <property type="match status" value="1"/>
</dbReference>
<dbReference type="InterPro" id="IPR029028">
    <property type="entry name" value="Alpha/beta_knot_MTases"/>
</dbReference>
<protein>
    <recommendedName>
        <fullName evidence="6 15">tRNA (guanine-N(1)-)-methyltransferase</fullName>
        <ecNumber evidence="5 15">2.1.1.228</ecNumber>
    </recommendedName>
    <alternativeName>
        <fullName evidence="12 15">M1G-methyltransferase</fullName>
    </alternativeName>
    <alternativeName>
        <fullName evidence="13 15">tRNA [GM37] methyltransferase</fullName>
    </alternativeName>
</protein>
<dbReference type="eggNOG" id="COG0336">
    <property type="taxonomic scope" value="Bacteria"/>
</dbReference>
<dbReference type="PANTHER" id="PTHR46417:SF1">
    <property type="entry name" value="TRNA (GUANINE-N(1)-)-METHYLTRANSFERASE"/>
    <property type="match status" value="1"/>
</dbReference>
<dbReference type="NCBIfam" id="NF000648">
    <property type="entry name" value="PRK00026.1"/>
    <property type="match status" value="1"/>
</dbReference>
<dbReference type="AlphaFoldDB" id="A0A062URH0"/>
<keyword evidence="9 15" id="KW-0808">Transferase</keyword>
<keyword evidence="8 15" id="KW-0489">Methyltransferase</keyword>
<dbReference type="PATRIC" id="fig|1280947.3.peg.1014"/>
<evidence type="ECO:0000256" key="8">
    <source>
        <dbReference type="ARBA" id="ARBA00022603"/>
    </source>
</evidence>
<dbReference type="HAMAP" id="MF_00605">
    <property type="entry name" value="TrmD"/>
    <property type="match status" value="1"/>
</dbReference>
<dbReference type="Gene3D" id="3.40.1280.10">
    <property type="match status" value="1"/>
</dbReference>